<dbReference type="EMBL" id="JBHTJP010000032">
    <property type="protein sequence ID" value="MFD0975630.1"/>
    <property type="molecule type" value="Genomic_DNA"/>
</dbReference>
<gene>
    <name evidence="3" type="ORF">ACFQ1G_02395</name>
</gene>
<dbReference type="PANTHER" id="PTHR37464:SF1">
    <property type="entry name" value="BLL2463 PROTEIN"/>
    <property type="match status" value="1"/>
</dbReference>
<accession>A0ABW3ID27</accession>
<feature type="transmembrane region" description="Helical" evidence="1">
    <location>
        <begin position="56"/>
        <end position="78"/>
    </location>
</feature>
<proteinExistence type="predicted"/>
<name>A0ABW3ID27_9FLAO</name>
<feature type="transmembrane region" description="Helical" evidence="1">
    <location>
        <begin position="6"/>
        <end position="24"/>
    </location>
</feature>
<dbReference type="Proteomes" id="UP001597100">
    <property type="component" value="Unassembled WGS sequence"/>
</dbReference>
<evidence type="ECO:0000256" key="1">
    <source>
        <dbReference type="SAM" id="Phobius"/>
    </source>
</evidence>
<dbReference type="InterPro" id="IPR024163">
    <property type="entry name" value="Aerotolerance_reg_N"/>
</dbReference>
<dbReference type="Pfam" id="PF07584">
    <property type="entry name" value="BatA"/>
    <property type="match status" value="1"/>
</dbReference>
<evidence type="ECO:0000313" key="4">
    <source>
        <dbReference type="Proteomes" id="UP001597100"/>
    </source>
</evidence>
<dbReference type="PANTHER" id="PTHR37464">
    <property type="entry name" value="BLL2463 PROTEIN"/>
    <property type="match status" value="1"/>
</dbReference>
<protein>
    <submittedName>
        <fullName evidence="3">BatA domain-containing protein</fullName>
    </submittedName>
</protein>
<organism evidence="3 4">
    <name type="scientific">Salinimicrobium gaetbulicola</name>
    <dbReference type="NCBI Taxonomy" id="999702"/>
    <lineage>
        <taxon>Bacteria</taxon>
        <taxon>Pseudomonadati</taxon>
        <taxon>Bacteroidota</taxon>
        <taxon>Flavobacteriia</taxon>
        <taxon>Flavobacteriales</taxon>
        <taxon>Flavobacteriaceae</taxon>
        <taxon>Salinimicrobium</taxon>
    </lineage>
</organism>
<dbReference type="InterPro" id="IPR011933">
    <property type="entry name" value="Double_TM_dom"/>
</dbReference>
<feature type="domain" description="Aerotolerance regulator N-terminal" evidence="2">
    <location>
        <begin position="1"/>
        <end position="76"/>
    </location>
</feature>
<sequence>MQFKHPELLYLLFLLVIPVLVHLFQLRRFQTEYFTNVKFLKKAVLQTRKSSRIKKWLILFTRLFLLASIIIAFAQPYFPSENERYTSEKTIIYLDNSYSMQAKGKSGILLKRAVQELLESLPNEGNVSLFTNDSEFKDIEASSFRKKLQELDYSQSQLDWKTVFLKANTMSHDNAQSKNKFIAISDFQGSGDQNIPGNHDLFTYLVRLEPEEKGNVSIDSAFISTQNVDQTELSVSLKRYGTLKNEIPVALYNGENLLAKKSVKIEEDKVLTTFTLTSGPIENGRILIEDKGLQFDNELYFSINPVDPVKVVAIGDADASFLQRIFTDPEFVLIIFPENKVDFNELSFANLVILNEPKNLSGPLTTEIKRLQDENTVLIFIPSEEAELSNYNSLFRTLNLPDFSQKIEQEKLITEIVYAHPLYEPVFEEKVKNFQYPKVNSYFRVTGRETPVLKYENNDPFLFQRGNMFVFTAPLNLQNSNFQGAPLIVPTFYNIGNMAISPPSLYSVLGKNDEVSLQASLQQDEILKLQSSEAGFIPRQQSYSNKVEIFLEEMPQKEGHYEVLKDTFKLKTLSFNLDRSESDLRYMDLKPSEAIKIQTKIPTVFDEIQTAGKVDVLWKWFVIFALIFLLTELLILKYFK</sequence>
<feature type="transmembrane region" description="Helical" evidence="1">
    <location>
        <begin position="617"/>
        <end position="639"/>
    </location>
</feature>
<dbReference type="NCBIfam" id="TIGR02226">
    <property type="entry name" value="two_anch"/>
    <property type="match status" value="1"/>
</dbReference>
<evidence type="ECO:0000259" key="2">
    <source>
        <dbReference type="Pfam" id="PF07584"/>
    </source>
</evidence>
<dbReference type="RefSeq" id="WP_380736672.1">
    <property type="nucleotide sequence ID" value="NZ_JBHTJP010000032.1"/>
</dbReference>
<keyword evidence="1" id="KW-0472">Membrane</keyword>
<keyword evidence="1" id="KW-0812">Transmembrane</keyword>
<comment type="caution">
    <text evidence="3">The sequence shown here is derived from an EMBL/GenBank/DDBJ whole genome shotgun (WGS) entry which is preliminary data.</text>
</comment>
<evidence type="ECO:0000313" key="3">
    <source>
        <dbReference type="EMBL" id="MFD0975630.1"/>
    </source>
</evidence>
<reference evidence="4" key="1">
    <citation type="journal article" date="2019" name="Int. J. Syst. Evol. Microbiol.">
        <title>The Global Catalogue of Microorganisms (GCM) 10K type strain sequencing project: providing services to taxonomists for standard genome sequencing and annotation.</title>
        <authorList>
            <consortium name="The Broad Institute Genomics Platform"/>
            <consortium name="The Broad Institute Genome Sequencing Center for Infectious Disease"/>
            <person name="Wu L."/>
            <person name="Ma J."/>
        </authorList>
    </citation>
    <scope>NUCLEOTIDE SEQUENCE [LARGE SCALE GENOMIC DNA]</scope>
    <source>
        <strain evidence="4">CCUG 60898</strain>
    </source>
</reference>
<keyword evidence="1" id="KW-1133">Transmembrane helix</keyword>
<keyword evidence="4" id="KW-1185">Reference proteome</keyword>